<protein>
    <submittedName>
        <fullName evidence="2">Putative basic tail protein</fullName>
    </submittedName>
</protein>
<dbReference type="EMBL" id="GADI01002407">
    <property type="protein sequence ID" value="JAA71401.1"/>
    <property type="molecule type" value="mRNA"/>
</dbReference>
<name>A0A0K8RJX9_IXORI</name>
<evidence type="ECO:0000256" key="1">
    <source>
        <dbReference type="SAM" id="SignalP"/>
    </source>
</evidence>
<keyword evidence="1" id="KW-0732">Signal</keyword>
<feature type="chain" id="PRO_5005517998" evidence="1">
    <location>
        <begin position="17"/>
        <end position="87"/>
    </location>
</feature>
<organism evidence="2">
    <name type="scientific">Ixodes ricinus</name>
    <name type="common">Common tick</name>
    <name type="synonym">Acarus ricinus</name>
    <dbReference type="NCBI Taxonomy" id="34613"/>
    <lineage>
        <taxon>Eukaryota</taxon>
        <taxon>Metazoa</taxon>
        <taxon>Ecdysozoa</taxon>
        <taxon>Arthropoda</taxon>
        <taxon>Chelicerata</taxon>
        <taxon>Arachnida</taxon>
        <taxon>Acari</taxon>
        <taxon>Parasitiformes</taxon>
        <taxon>Ixodida</taxon>
        <taxon>Ixodoidea</taxon>
        <taxon>Ixodidae</taxon>
        <taxon>Ixodinae</taxon>
        <taxon>Ixodes</taxon>
    </lineage>
</organism>
<sequence>MFIALGIQTFVAVTDAAGKDDEHFSVDYCGMNCTQQEDGSWTACSGRNGECRCYHESGKRSGLCLSTTYIDFKLNIGNSKLITELVD</sequence>
<accession>A0A0K8RJX9</accession>
<evidence type="ECO:0000313" key="2">
    <source>
        <dbReference type="EMBL" id="JAA71401.1"/>
    </source>
</evidence>
<feature type="signal peptide" evidence="1">
    <location>
        <begin position="1"/>
        <end position="16"/>
    </location>
</feature>
<reference evidence="2" key="1">
    <citation type="submission" date="2012-12" db="EMBL/GenBank/DDBJ databases">
        <title>Identification and characterization of a phenylalanine ammonia-lyase gene family in Isatis indigotica Fort.</title>
        <authorList>
            <person name="Liu Q."/>
            <person name="Chen J."/>
            <person name="Zhou X."/>
            <person name="Di P."/>
            <person name="Xiao Y."/>
            <person name="Xuan H."/>
            <person name="Zhang L."/>
            <person name="Chen W."/>
        </authorList>
    </citation>
    <scope>NUCLEOTIDE SEQUENCE</scope>
    <source>
        <tissue evidence="2">Salivary gland</tissue>
    </source>
</reference>
<dbReference type="AlphaFoldDB" id="A0A0K8RJX9"/>
<proteinExistence type="evidence at transcript level"/>